<organism evidence="2 3">
    <name type="scientific">Penicillium nordicum</name>
    <dbReference type="NCBI Taxonomy" id="229535"/>
    <lineage>
        <taxon>Eukaryota</taxon>
        <taxon>Fungi</taxon>
        <taxon>Dikarya</taxon>
        <taxon>Ascomycota</taxon>
        <taxon>Pezizomycotina</taxon>
        <taxon>Eurotiomycetes</taxon>
        <taxon>Eurotiomycetidae</taxon>
        <taxon>Eurotiales</taxon>
        <taxon>Aspergillaceae</taxon>
        <taxon>Penicillium</taxon>
    </lineage>
</organism>
<comment type="caution">
    <text evidence="2">The sequence shown here is derived from an EMBL/GenBank/DDBJ whole genome shotgun (WGS) entry which is preliminary data.</text>
</comment>
<dbReference type="EMBL" id="LHQQ01000205">
    <property type="protein sequence ID" value="KOS39399.1"/>
    <property type="molecule type" value="Genomic_DNA"/>
</dbReference>
<accession>A0A0M9WCA1</accession>
<keyword evidence="3" id="KW-1185">Reference proteome</keyword>
<evidence type="ECO:0000313" key="3">
    <source>
        <dbReference type="Proteomes" id="UP000037696"/>
    </source>
</evidence>
<feature type="compositionally biased region" description="Basic and acidic residues" evidence="1">
    <location>
        <begin position="82"/>
        <end position="104"/>
    </location>
</feature>
<sequence length="104" mass="12037">MNLTDEERRDMQLLLRVRHANLRWTFMKKQEQTPEEEEAYEAALFESVYGKDWRATIAKIRGLSSLTTGTSHTVVPQLEGNEETRQPDGGKDEDFSEHDVEQIA</sequence>
<dbReference type="STRING" id="229535.A0A0M9WCA1"/>
<protein>
    <submittedName>
        <fullName evidence="2">Uncharacterized protein</fullName>
    </submittedName>
</protein>
<feature type="region of interest" description="Disordered" evidence="1">
    <location>
        <begin position="68"/>
        <end position="104"/>
    </location>
</feature>
<name>A0A0M9WCA1_9EURO</name>
<dbReference type="AlphaFoldDB" id="A0A0M9WCA1"/>
<dbReference type="OrthoDB" id="3250044at2759"/>
<evidence type="ECO:0000313" key="2">
    <source>
        <dbReference type="EMBL" id="KOS39399.1"/>
    </source>
</evidence>
<proteinExistence type="predicted"/>
<evidence type="ECO:0000256" key="1">
    <source>
        <dbReference type="SAM" id="MobiDB-lite"/>
    </source>
</evidence>
<dbReference type="Proteomes" id="UP000037696">
    <property type="component" value="Unassembled WGS sequence"/>
</dbReference>
<reference evidence="2 3" key="1">
    <citation type="submission" date="2015-08" db="EMBL/GenBank/DDBJ databases">
        <title>Genome sequencing of Penicillium nordicum.</title>
        <authorList>
            <person name="Nguyen H.D."/>
            <person name="Seifert K.A."/>
        </authorList>
    </citation>
    <scope>NUCLEOTIDE SEQUENCE [LARGE SCALE GENOMIC DNA]</scope>
    <source>
        <strain evidence="2 3">DAOMC 185683</strain>
    </source>
</reference>
<gene>
    <name evidence="2" type="ORF">ACN38_g9762</name>
</gene>